<keyword evidence="7 15" id="KW-0028">Amino-acid biosynthesis</keyword>
<accession>A0A4Y8D0H9</accession>
<evidence type="ECO:0000256" key="3">
    <source>
        <dbReference type="ARBA" id="ARBA00004925"/>
    </source>
</evidence>
<dbReference type="FunFam" id="3.40.630.30:FF:000049">
    <property type="entry name" value="Amino-acid acetyltransferase, mitochondrial"/>
    <property type="match status" value="1"/>
</dbReference>
<keyword evidence="19" id="KW-1185">Reference proteome</keyword>
<dbReference type="EC" id="2.3.1.1" evidence="5 15"/>
<evidence type="ECO:0000256" key="10">
    <source>
        <dbReference type="ARBA" id="ARBA00023128"/>
    </source>
</evidence>
<dbReference type="PROSITE" id="PS51731">
    <property type="entry name" value="GNAT_NAGS"/>
    <property type="match status" value="1"/>
</dbReference>
<evidence type="ECO:0000313" key="19">
    <source>
        <dbReference type="Proteomes" id="UP000297299"/>
    </source>
</evidence>
<comment type="function">
    <text evidence="1 15">N-acetylglutamate synthase involved in arginine biosynthesis.</text>
</comment>
<dbReference type="PANTHER" id="PTHR23342">
    <property type="entry name" value="N-ACETYLGLUTAMATE SYNTHASE"/>
    <property type="match status" value="1"/>
</dbReference>
<proteinExistence type="inferred from homology"/>
<evidence type="ECO:0000256" key="14">
    <source>
        <dbReference type="ARBA" id="ARBA00048372"/>
    </source>
</evidence>
<feature type="compositionally biased region" description="Polar residues" evidence="16">
    <location>
        <begin position="424"/>
        <end position="434"/>
    </location>
</feature>
<comment type="caution">
    <text evidence="18">The sequence shown here is derived from an EMBL/GenBank/DDBJ whole genome shotgun (WGS) entry which is preliminary data.</text>
</comment>
<feature type="domain" description="N-acetyltransferase" evidence="17">
    <location>
        <begin position="555"/>
        <end position="738"/>
    </location>
</feature>
<dbReference type="Gene3D" id="3.40.1160.10">
    <property type="entry name" value="Acetylglutamate kinase-like"/>
    <property type="match status" value="1"/>
</dbReference>
<evidence type="ECO:0000256" key="8">
    <source>
        <dbReference type="ARBA" id="ARBA00022679"/>
    </source>
</evidence>
<dbReference type="PIRSF" id="PIRSF007892">
    <property type="entry name" value="NAGS_fungal"/>
    <property type="match status" value="1"/>
</dbReference>
<dbReference type="AlphaFoldDB" id="A0A4Y8D0H9"/>
<dbReference type="GO" id="GO:0005759">
    <property type="term" value="C:mitochondrial matrix"/>
    <property type="evidence" value="ECO:0007669"/>
    <property type="project" value="TreeGrafter"/>
</dbReference>
<dbReference type="GO" id="GO:0004042">
    <property type="term" value="F:L-glutamate N-acetyltransferase activity"/>
    <property type="evidence" value="ECO:0007669"/>
    <property type="project" value="InterPro"/>
</dbReference>
<evidence type="ECO:0000256" key="13">
    <source>
        <dbReference type="ARBA" id="ARBA00033251"/>
    </source>
</evidence>
<evidence type="ECO:0000256" key="4">
    <source>
        <dbReference type="ARBA" id="ARBA00008694"/>
    </source>
</evidence>
<evidence type="ECO:0000256" key="12">
    <source>
        <dbReference type="ARBA" id="ARBA00030346"/>
    </source>
</evidence>
<dbReference type="GO" id="GO:0006592">
    <property type="term" value="P:ornithine biosynthetic process"/>
    <property type="evidence" value="ECO:0007669"/>
    <property type="project" value="TreeGrafter"/>
</dbReference>
<evidence type="ECO:0000256" key="6">
    <source>
        <dbReference type="ARBA" id="ARBA00018802"/>
    </source>
</evidence>
<feature type="compositionally biased region" description="Polar residues" evidence="16">
    <location>
        <begin position="113"/>
        <end position="123"/>
    </location>
</feature>
<dbReference type="Proteomes" id="UP000297299">
    <property type="component" value="Unassembled WGS sequence"/>
</dbReference>
<dbReference type="UniPathway" id="UPA00068">
    <property type="reaction ID" value="UER00106"/>
</dbReference>
<dbReference type="Pfam" id="PF04768">
    <property type="entry name" value="NAT"/>
    <property type="match status" value="1"/>
</dbReference>
<dbReference type="GO" id="GO:0006526">
    <property type="term" value="P:L-arginine biosynthetic process"/>
    <property type="evidence" value="ECO:0007669"/>
    <property type="project" value="UniProtKB-UniPathway"/>
</dbReference>
<evidence type="ECO:0000256" key="9">
    <source>
        <dbReference type="ARBA" id="ARBA00022946"/>
    </source>
</evidence>
<organism evidence="18 19">
    <name type="scientific">Botryotinia calthae</name>
    <dbReference type="NCBI Taxonomy" id="38488"/>
    <lineage>
        <taxon>Eukaryota</taxon>
        <taxon>Fungi</taxon>
        <taxon>Dikarya</taxon>
        <taxon>Ascomycota</taxon>
        <taxon>Pezizomycotina</taxon>
        <taxon>Leotiomycetes</taxon>
        <taxon>Helotiales</taxon>
        <taxon>Sclerotiniaceae</taxon>
        <taxon>Botryotinia</taxon>
    </lineage>
</organism>
<feature type="compositionally biased region" description="Polar residues" evidence="16">
    <location>
        <begin position="386"/>
        <end position="401"/>
    </location>
</feature>
<keyword evidence="8 15" id="KW-0808">Transferase</keyword>
<dbReference type="PANTHER" id="PTHR23342:SF4">
    <property type="entry name" value="AMINO-ACID ACETYLTRANSFERASE, MITOCHONDRIAL"/>
    <property type="match status" value="1"/>
</dbReference>
<feature type="region of interest" description="Disordered" evidence="16">
    <location>
        <begin position="385"/>
        <end position="434"/>
    </location>
</feature>
<reference evidence="18 19" key="1">
    <citation type="submission" date="2017-11" db="EMBL/GenBank/DDBJ databases">
        <title>Comparative genomics of Botrytis spp.</title>
        <authorList>
            <person name="Valero-Jimenez C.A."/>
            <person name="Tapia P."/>
            <person name="Veloso J."/>
            <person name="Silva-Moreno E."/>
            <person name="Staats M."/>
            <person name="Valdes J.H."/>
            <person name="Van Kan J.A.L."/>
        </authorList>
    </citation>
    <scope>NUCLEOTIDE SEQUENCE [LARGE SCALE GENOMIC DNA]</scope>
    <source>
        <strain evidence="18 19">MUCL2830</strain>
    </source>
</reference>
<evidence type="ECO:0000256" key="16">
    <source>
        <dbReference type="SAM" id="MobiDB-lite"/>
    </source>
</evidence>
<comment type="catalytic activity">
    <reaction evidence="14 15">
        <text>L-glutamate + acetyl-CoA = N-acetyl-L-glutamate + CoA + H(+)</text>
        <dbReference type="Rhea" id="RHEA:24292"/>
        <dbReference type="ChEBI" id="CHEBI:15378"/>
        <dbReference type="ChEBI" id="CHEBI:29985"/>
        <dbReference type="ChEBI" id="CHEBI:44337"/>
        <dbReference type="ChEBI" id="CHEBI:57287"/>
        <dbReference type="ChEBI" id="CHEBI:57288"/>
        <dbReference type="EC" id="2.3.1.1"/>
    </reaction>
</comment>
<evidence type="ECO:0000256" key="7">
    <source>
        <dbReference type="ARBA" id="ARBA00022605"/>
    </source>
</evidence>
<feature type="region of interest" description="Disordered" evidence="16">
    <location>
        <begin position="100"/>
        <end position="123"/>
    </location>
</feature>
<evidence type="ECO:0000313" key="18">
    <source>
        <dbReference type="EMBL" id="TEY57457.1"/>
    </source>
</evidence>
<dbReference type="InterPro" id="IPR006855">
    <property type="entry name" value="Vertebrate-like_GNAT_dom"/>
</dbReference>
<dbReference type="OrthoDB" id="5585968at2759"/>
<comment type="pathway">
    <text evidence="3 15">Amino-acid biosynthesis; L-arginine biosynthesis; N(2)-acetyl-L-ornithine from L-glutamate: step 1/4.</text>
</comment>
<dbReference type="InterPro" id="IPR011190">
    <property type="entry name" value="GlcNAc_Synth_fun"/>
</dbReference>
<comment type="similarity">
    <text evidence="4 15">Belongs to the acetyltransferase family.</text>
</comment>
<keyword evidence="9" id="KW-0809">Transit peptide</keyword>
<dbReference type="STRING" id="38488.A0A4Y8D0H9"/>
<evidence type="ECO:0000256" key="5">
    <source>
        <dbReference type="ARBA" id="ARBA00012697"/>
    </source>
</evidence>
<keyword evidence="11 15" id="KW-0012">Acyltransferase</keyword>
<keyword evidence="10 15" id="KW-0496">Mitochondrion</keyword>
<protein>
    <recommendedName>
        <fullName evidence="6 15">Amino-acid acetyltransferase, mitochondrial</fullName>
        <ecNumber evidence="5 15">2.3.1.1</ecNumber>
    </recommendedName>
    <alternativeName>
        <fullName evidence="12 15">Glutamate N-acetyltransferase</fullName>
    </alternativeName>
    <alternativeName>
        <fullName evidence="13 15">N-acetylglutamate synthase</fullName>
    </alternativeName>
</protein>
<evidence type="ECO:0000256" key="1">
    <source>
        <dbReference type="ARBA" id="ARBA00002294"/>
    </source>
</evidence>
<dbReference type="InterPro" id="IPR036393">
    <property type="entry name" value="AceGlu_kinase-like_sf"/>
</dbReference>
<name>A0A4Y8D0H9_9HELO</name>
<dbReference type="EMBL" id="PHWZ01000218">
    <property type="protein sequence ID" value="TEY57457.1"/>
    <property type="molecule type" value="Genomic_DNA"/>
</dbReference>
<sequence length="742" mass="82187">MLLQNLALKKGKETAGHNIQSLTRHGNYFVQSSDRRRTYTSNQSAADKVREDLAKETCEKLSSQHQAKKKAKAIDRDFFLSVLGSSATKREARSYIQNFKPLNTSPAKPKSQEPIQKNTNENGANLGSIYTATRAVAESPKFVQQPAVSQSTLEGSILHVALVKIRAPQLLDDETLNGIGKTLSKLCRLGLVSTVVVDCEDGTNTHLKVSECEWRNRIKEQAARVVTAIDAGGTEARLVDNVIGIAEDGSDVKQQPYLKGRVHVTFRELLMTPLRRGVLPVLPSIGHTDATQTAVSTTASDVVLALTREFAGFRSPQSPDEHPNAVKEHLQALQNEVSLDRLILIDPLGGIPASDRKNGYHVFLNMEQEYEQVKQDLIKTGGLYSETPNQSTRAEADSNFNLGDDIPISSFTKQESGKLESSSRHQNNSPTQQDQKMKFHLDNLELVRSALAILPPSSSALITTPDEAANSGKQHEFKAAGVGTRRQRNPLIHNLLTDKPAFSSSLPVGRLGPLDKNEPITLSTKLAPATFAKHGMPVTIFPDPKTTPWQPPIAGVPQISLTDPQIDLPRLVHLIEDSFNKKLDVQDYLRRVNDRIAGVIIAGEYEGGALLTWELPPGVPDVGSEESRKRMVPYLDKFAVLKRSQGSGGVADVVFKSMVRDCFPGGVCWRSRKSVVLIWCLVLMRRQDNPVNKWYFERSRATLKLTDTNWTMFFTTPEENMDQQTFQDYEAVCKTIEPSWAD</sequence>
<dbReference type="Gene3D" id="3.40.630.30">
    <property type="match status" value="1"/>
</dbReference>
<evidence type="ECO:0000256" key="2">
    <source>
        <dbReference type="ARBA" id="ARBA00004173"/>
    </source>
</evidence>
<evidence type="ECO:0000256" key="11">
    <source>
        <dbReference type="ARBA" id="ARBA00023315"/>
    </source>
</evidence>
<gene>
    <name evidence="18" type="ORF">BOTCAL_0218g00070</name>
</gene>
<comment type="subcellular location">
    <subcellularLocation>
        <location evidence="2 15">Mitochondrion</location>
    </subcellularLocation>
</comment>
<evidence type="ECO:0000256" key="15">
    <source>
        <dbReference type="PIRNR" id="PIRNR007892"/>
    </source>
</evidence>
<evidence type="ECO:0000259" key="17">
    <source>
        <dbReference type="PROSITE" id="PS51731"/>
    </source>
</evidence>